<dbReference type="InterPro" id="IPR050816">
    <property type="entry name" value="Flavin-dep_Halogenase_NPB"/>
</dbReference>
<organism evidence="3 4">
    <name type="scientific">Paraglaciecola hydrolytica</name>
    <dbReference type="NCBI Taxonomy" id="1799789"/>
    <lineage>
        <taxon>Bacteria</taxon>
        <taxon>Pseudomonadati</taxon>
        <taxon>Pseudomonadota</taxon>
        <taxon>Gammaproteobacteria</taxon>
        <taxon>Alteromonadales</taxon>
        <taxon>Alteromonadaceae</taxon>
        <taxon>Paraglaciecola</taxon>
    </lineage>
</organism>
<feature type="binding site" evidence="2">
    <location>
        <position position="332"/>
    </location>
    <ligand>
        <name>FAD</name>
        <dbReference type="ChEBI" id="CHEBI:57692"/>
    </ligand>
</feature>
<evidence type="ECO:0000256" key="2">
    <source>
        <dbReference type="PIRSR" id="PIRSR011396-2"/>
    </source>
</evidence>
<dbReference type="PIRSF" id="PIRSF011396">
    <property type="entry name" value="Trp_halogenase"/>
    <property type="match status" value="1"/>
</dbReference>
<dbReference type="RefSeq" id="WP_068371833.1">
    <property type="nucleotide sequence ID" value="NZ_LSNE01000002.1"/>
</dbReference>
<dbReference type="PANTHER" id="PTHR43747:SF4">
    <property type="entry name" value="FLAVIN-DEPENDENT TRYPTOPHAN HALOGENASE"/>
    <property type="match status" value="1"/>
</dbReference>
<proteinExistence type="predicted"/>
<dbReference type="Proteomes" id="UP000070299">
    <property type="component" value="Unassembled WGS sequence"/>
</dbReference>
<feature type="binding site" evidence="2">
    <location>
        <begin position="12"/>
        <end position="15"/>
    </location>
    <ligand>
        <name>FAD</name>
        <dbReference type="ChEBI" id="CHEBI:57692"/>
    </ligand>
</feature>
<dbReference type="STRING" id="1799789.AX660_05190"/>
<feature type="binding site" evidence="2">
    <location>
        <position position="78"/>
    </location>
    <ligand>
        <name>7-chloro-L-tryptophan</name>
        <dbReference type="ChEBI" id="CHEBI:58713"/>
    </ligand>
</feature>
<keyword evidence="4" id="KW-1185">Reference proteome</keyword>
<dbReference type="SUPFAM" id="SSF51905">
    <property type="entry name" value="FAD/NAD(P)-binding domain"/>
    <property type="match status" value="1"/>
</dbReference>
<dbReference type="Pfam" id="PF04820">
    <property type="entry name" value="Trp_halogenase"/>
    <property type="match status" value="1"/>
</dbReference>
<sequence length="500" mass="55666">MNTRQNIVIVGGGTAGWMAANMLQQQLGSSGFNCILIESPDIPTIGVGEGSTPQLKSFFSALGITESQWMPQCHATYKNGISFKNWSVDKDHREYFHPFPSAVDQHTARGFLQHCIAKQQGRNVDTQTDRFFLAAQLAKQNRSPILKSGAVGISYGYHFDSVLLGKYLQKLTVKQGVQHIKSTVVGIKLHLNGDIKSLQLADGQVIEAELFVDCSGFKALLIQQTLGTEFISYRSQLFNDSAIALPSTQLTPLTSQTVATALNHGWAWEIPLSNRTGNGYVYSSDYCSAEQAETELRQKLNMINYPVAAKHLKMKVGRVALHWNNNCLAVGLSQGFIEPLEATALHLVQHTIESFISAFSAGNFSTQHQAQFNQRINARFDGIRDYIVCHYKVNQRHDSAYWRDNRANTNMSNSLQAILECWDKGGDLLAEINQQQIAGYYSAVSWYCLLAGYGRFVATQHKPTEALVNISEIERSLQQLSQQFLDQNQALDFLAATTEI</sequence>
<dbReference type="GO" id="GO:0000166">
    <property type="term" value="F:nucleotide binding"/>
    <property type="evidence" value="ECO:0007669"/>
    <property type="project" value="UniProtKB-KW"/>
</dbReference>
<gene>
    <name evidence="3" type="ORF">AX660_05190</name>
</gene>
<name>A0A136A6F5_9ALTE</name>
<feature type="binding site" evidence="2">
    <location>
        <position position="341"/>
    </location>
    <ligand>
        <name>L-tryptophan</name>
        <dbReference type="ChEBI" id="CHEBI:57912"/>
    </ligand>
</feature>
<dbReference type="InterPro" id="IPR033856">
    <property type="entry name" value="Trp_halogen"/>
</dbReference>
<dbReference type="Gene3D" id="3.50.50.60">
    <property type="entry name" value="FAD/NAD(P)-binding domain"/>
    <property type="match status" value="1"/>
</dbReference>
<evidence type="ECO:0000256" key="1">
    <source>
        <dbReference type="PIRSR" id="PIRSR011396-1"/>
    </source>
</evidence>
<protein>
    <submittedName>
        <fullName evidence="3">Tryptophan halogenase</fullName>
    </submittedName>
</protein>
<dbReference type="AlphaFoldDB" id="A0A136A6F5"/>
<evidence type="ECO:0000313" key="4">
    <source>
        <dbReference type="Proteomes" id="UP000070299"/>
    </source>
</evidence>
<keyword evidence="2" id="KW-0274">FAD</keyword>
<dbReference type="InterPro" id="IPR006905">
    <property type="entry name" value="Flavin_halogenase"/>
</dbReference>
<feature type="active site" evidence="1">
    <location>
        <position position="78"/>
    </location>
</feature>
<dbReference type="GO" id="GO:0004497">
    <property type="term" value="F:monooxygenase activity"/>
    <property type="evidence" value="ECO:0007669"/>
    <property type="project" value="InterPro"/>
</dbReference>
<accession>A0A136A6F5</accession>
<feature type="binding site" evidence="2">
    <location>
        <position position="184"/>
    </location>
    <ligand>
        <name>FAD</name>
        <dbReference type="ChEBI" id="CHEBI:57692"/>
    </ligand>
</feature>
<comment type="caution">
    <text evidence="3">The sequence shown here is derived from an EMBL/GenBank/DDBJ whole genome shotgun (WGS) entry which is preliminary data.</text>
</comment>
<reference evidence="4" key="1">
    <citation type="submission" date="2016-02" db="EMBL/GenBank/DDBJ databases">
        <authorList>
            <person name="Schultz-Johansen M."/>
            <person name="Glaring M.A."/>
            <person name="Bech P.K."/>
            <person name="Stougaard P."/>
        </authorList>
    </citation>
    <scope>NUCLEOTIDE SEQUENCE [LARGE SCALE GENOMIC DNA]</scope>
    <source>
        <strain evidence="4">S66</strain>
    </source>
</reference>
<evidence type="ECO:0000313" key="3">
    <source>
        <dbReference type="EMBL" id="KXI30806.1"/>
    </source>
</evidence>
<dbReference type="InterPro" id="IPR036188">
    <property type="entry name" value="FAD/NAD-bd_sf"/>
</dbReference>
<dbReference type="EMBL" id="LSNE01000002">
    <property type="protein sequence ID" value="KXI30806.1"/>
    <property type="molecule type" value="Genomic_DNA"/>
</dbReference>
<keyword evidence="2" id="KW-0285">Flavoprotein</keyword>
<dbReference type="OrthoDB" id="7178350at2"/>
<keyword evidence="2" id="KW-0547">Nucleotide-binding</keyword>
<dbReference type="PANTHER" id="PTHR43747">
    <property type="entry name" value="FAD-BINDING PROTEIN"/>
    <property type="match status" value="1"/>
</dbReference>